<protein>
    <recommendedName>
        <fullName evidence="2">Transposase Tc1-like domain-containing protein</fullName>
    </recommendedName>
</protein>
<evidence type="ECO:0000259" key="2">
    <source>
        <dbReference type="Pfam" id="PF01498"/>
    </source>
</evidence>
<feature type="region of interest" description="Disordered" evidence="1">
    <location>
        <begin position="169"/>
        <end position="188"/>
    </location>
</feature>
<gene>
    <name evidence="3" type="ORF">O181_107407</name>
</gene>
<accession>A0A9Q3JTW7</accession>
<organism evidence="3 4">
    <name type="scientific">Austropuccinia psidii MF-1</name>
    <dbReference type="NCBI Taxonomy" id="1389203"/>
    <lineage>
        <taxon>Eukaryota</taxon>
        <taxon>Fungi</taxon>
        <taxon>Dikarya</taxon>
        <taxon>Basidiomycota</taxon>
        <taxon>Pucciniomycotina</taxon>
        <taxon>Pucciniomycetes</taxon>
        <taxon>Pucciniales</taxon>
        <taxon>Sphaerophragmiaceae</taxon>
        <taxon>Austropuccinia</taxon>
    </lineage>
</organism>
<dbReference type="InterPro" id="IPR002492">
    <property type="entry name" value="Transposase_Tc1-like"/>
</dbReference>
<reference evidence="3" key="1">
    <citation type="submission" date="2021-03" db="EMBL/GenBank/DDBJ databases">
        <title>Draft genome sequence of rust myrtle Austropuccinia psidii MF-1, a brazilian biotype.</title>
        <authorList>
            <person name="Quecine M.C."/>
            <person name="Pachon D.M.R."/>
            <person name="Bonatelli M.L."/>
            <person name="Correr F.H."/>
            <person name="Franceschini L.M."/>
            <person name="Leite T.F."/>
            <person name="Margarido G.R.A."/>
            <person name="Almeida C.A."/>
            <person name="Ferrarezi J.A."/>
            <person name="Labate C.A."/>
        </authorList>
    </citation>
    <scope>NUCLEOTIDE SEQUENCE</scope>
    <source>
        <strain evidence="3">MF-1</strain>
    </source>
</reference>
<dbReference type="Gene3D" id="1.10.10.10">
    <property type="entry name" value="Winged helix-like DNA-binding domain superfamily/Winged helix DNA-binding domain"/>
    <property type="match status" value="1"/>
</dbReference>
<dbReference type="InterPro" id="IPR036397">
    <property type="entry name" value="RNaseH_sf"/>
</dbReference>
<dbReference type="AlphaFoldDB" id="A0A9Q3JTW7"/>
<dbReference type="Pfam" id="PF01498">
    <property type="entry name" value="HTH_Tnp_Tc3_2"/>
    <property type="match status" value="1"/>
</dbReference>
<feature type="domain" description="Transposase Tc1-like" evidence="2">
    <location>
        <begin position="94"/>
        <end position="138"/>
    </location>
</feature>
<dbReference type="Gene3D" id="3.30.420.10">
    <property type="entry name" value="Ribonuclease H-like superfamily/Ribonuclease H"/>
    <property type="match status" value="1"/>
</dbReference>
<evidence type="ECO:0000256" key="1">
    <source>
        <dbReference type="SAM" id="MobiDB-lite"/>
    </source>
</evidence>
<comment type="caution">
    <text evidence="3">The sequence shown here is derived from an EMBL/GenBank/DDBJ whole genome shotgun (WGS) entry which is preliminary data.</text>
</comment>
<evidence type="ECO:0000313" key="3">
    <source>
        <dbReference type="EMBL" id="MBW0567692.1"/>
    </source>
</evidence>
<dbReference type="GO" id="GO:0015074">
    <property type="term" value="P:DNA integration"/>
    <property type="evidence" value="ECO:0007669"/>
    <property type="project" value="InterPro"/>
</dbReference>
<dbReference type="EMBL" id="AVOT02081256">
    <property type="protein sequence ID" value="MBW0567692.1"/>
    <property type="molecule type" value="Genomic_DNA"/>
</dbReference>
<dbReference type="InterPro" id="IPR036388">
    <property type="entry name" value="WH-like_DNA-bd_sf"/>
</dbReference>
<evidence type="ECO:0000313" key="4">
    <source>
        <dbReference type="Proteomes" id="UP000765509"/>
    </source>
</evidence>
<sequence length="243" mass="26850">MTTATSHHIKDGQHSPVLANYDLTCFKTCDAEEDNCFIVMPYLNIETRACIVGMRQAGLPFRAISDLVGIPLLTVYNTVAKFQVIGTVTDLMTHHVSTRTIQREIHKLGKCLRIAPKKPYLQPQDFQRRLAFAQAHRHWTINDWARVVWTDESAFELGKKVDRVRVWRTPQEPRRQPSIGSPKPHGMGGILCGNASAVGLSQRANDLNQDGSASLLTGPASIHSLDGAGPLDTWSQTDPTDGG</sequence>
<feature type="region of interest" description="Disordered" evidence="1">
    <location>
        <begin position="224"/>
        <end position="243"/>
    </location>
</feature>
<dbReference type="GO" id="GO:0006313">
    <property type="term" value="P:DNA transposition"/>
    <property type="evidence" value="ECO:0007669"/>
    <property type="project" value="InterPro"/>
</dbReference>
<keyword evidence="4" id="KW-1185">Reference proteome</keyword>
<feature type="compositionally biased region" description="Polar residues" evidence="1">
    <location>
        <begin position="233"/>
        <end position="243"/>
    </location>
</feature>
<proteinExistence type="predicted"/>
<dbReference type="Proteomes" id="UP000765509">
    <property type="component" value="Unassembled WGS sequence"/>
</dbReference>
<dbReference type="GO" id="GO:0003677">
    <property type="term" value="F:DNA binding"/>
    <property type="evidence" value="ECO:0007669"/>
    <property type="project" value="InterPro"/>
</dbReference>
<name>A0A9Q3JTW7_9BASI</name>